<comment type="subcellular location">
    <subcellularLocation>
        <location evidence="1">Membrane</location>
        <topology evidence="1">Multi-pass membrane protein</topology>
    </subcellularLocation>
</comment>
<dbReference type="Pfam" id="PF02535">
    <property type="entry name" value="Zip"/>
    <property type="match status" value="1"/>
</dbReference>
<dbReference type="PANTHER" id="PTHR16950">
    <property type="entry name" value="ZINC TRANSPORTER SLC39A7 HISTIDINE-RICH MEMBRANE PROTEIN KE4"/>
    <property type="match status" value="1"/>
</dbReference>
<keyword evidence="2 5" id="KW-0812">Transmembrane</keyword>
<evidence type="ECO:0000256" key="2">
    <source>
        <dbReference type="ARBA" id="ARBA00022692"/>
    </source>
</evidence>
<evidence type="ECO:0000256" key="1">
    <source>
        <dbReference type="ARBA" id="ARBA00004141"/>
    </source>
</evidence>
<dbReference type="GO" id="GO:0016020">
    <property type="term" value="C:membrane"/>
    <property type="evidence" value="ECO:0007669"/>
    <property type="project" value="UniProtKB-SubCell"/>
</dbReference>
<dbReference type="AlphaFoldDB" id="A0A1E5ILP2"/>
<evidence type="ECO:0000256" key="4">
    <source>
        <dbReference type="ARBA" id="ARBA00023136"/>
    </source>
</evidence>
<gene>
    <name evidence="6" type="ORF">ATZ36_14850</name>
</gene>
<proteinExistence type="predicted"/>
<evidence type="ECO:0000313" key="6">
    <source>
        <dbReference type="EMBL" id="OEG71395.1"/>
    </source>
</evidence>
<comment type="caution">
    <text evidence="6">The sequence shown here is derived from an EMBL/GenBank/DDBJ whole genome shotgun (WGS) entry which is preliminary data.</text>
</comment>
<feature type="transmembrane region" description="Helical" evidence="5">
    <location>
        <begin position="6"/>
        <end position="24"/>
    </location>
</feature>
<evidence type="ECO:0000256" key="5">
    <source>
        <dbReference type="SAM" id="Phobius"/>
    </source>
</evidence>
<reference evidence="6 7" key="1">
    <citation type="submission" date="2015-11" db="EMBL/GenBank/DDBJ databases">
        <title>Evidence for parallel genomic evolution in an endosymbiosis of termite gut flagellates.</title>
        <authorList>
            <person name="Zheng H."/>
        </authorList>
    </citation>
    <scope>NUCLEOTIDE SEQUENCE [LARGE SCALE GENOMIC DNA]</scope>
    <source>
        <strain evidence="6 7">CET450</strain>
    </source>
</reference>
<keyword evidence="3 5" id="KW-1133">Transmembrane helix</keyword>
<keyword evidence="4 5" id="KW-0472">Membrane</keyword>
<name>A0A1E5ILP2_ENDTX</name>
<dbReference type="EMBL" id="LNVX01000218">
    <property type="protein sequence ID" value="OEG71395.1"/>
    <property type="molecule type" value="Genomic_DNA"/>
</dbReference>
<dbReference type="GO" id="GO:0046873">
    <property type="term" value="F:metal ion transmembrane transporter activity"/>
    <property type="evidence" value="ECO:0007669"/>
    <property type="project" value="InterPro"/>
</dbReference>
<evidence type="ECO:0000313" key="7">
    <source>
        <dbReference type="Proteomes" id="UP000095237"/>
    </source>
</evidence>
<evidence type="ECO:0000256" key="3">
    <source>
        <dbReference type="ARBA" id="ARBA00022989"/>
    </source>
</evidence>
<dbReference type="PANTHER" id="PTHR16950:SF16">
    <property type="entry name" value="ZINC TRANSPORTER ZIP13"/>
    <property type="match status" value="1"/>
</dbReference>
<protein>
    <recommendedName>
        <fullName evidence="8">Zinc/iron permease</fullName>
    </recommendedName>
</protein>
<feature type="transmembrane region" description="Helical" evidence="5">
    <location>
        <begin position="158"/>
        <end position="177"/>
    </location>
</feature>
<dbReference type="Proteomes" id="UP000095237">
    <property type="component" value="Unassembled WGS sequence"/>
</dbReference>
<evidence type="ECO:0008006" key="8">
    <source>
        <dbReference type="Google" id="ProtNLM"/>
    </source>
</evidence>
<feature type="transmembrane region" description="Helical" evidence="5">
    <location>
        <begin position="94"/>
        <end position="116"/>
    </location>
</feature>
<keyword evidence="7" id="KW-1185">Reference proteome</keyword>
<feature type="transmembrane region" description="Helical" evidence="5">
    <location>
        <begin position="63"/>
        <end position="82"/>
    </location>
</feature>
<feature type="transmembrane region" description="Helical" evidence="5">
    <location>
        <begin position="31"/>
        <end position="51"/>
    </location>
</feature>
<feature type="transmembrane region" description="Helical" evidence="5">
    <location>
        <begin position="218"/>
        <end position="238"/>
    </location>
</feature>
<organism evidence="6 7">
    <name type="scientific">Endomicrobium trichonymphae</name>
    <dbReference type="NCBI Taxonomy" id="1408204"/>
    <lineage>
        <taxon>Bacteria</taxon>
        <taxon>Pseudomonadati</taxon>
        <taxon>Elusimicrobiota</taxon>
        <taxon>Endomicrobiia</taxon>
        <taxon>Endomicrobiales</taxon>
        <taxon>Endomicrobiaceae</taxon>
        <taxon>Candidatus Endomicrobiellum</taxon>
    </lineage>
</organism>
<dbReference type="InterPro" id="IPR003689">
    <property type="entry name" value="ZIP"/>
</dbReference>
<sequence length="242" mass="26243">MEIIYSLIAASAAMLGTLIVLMFHKWSEKNSFLIINFAAGVMLALAFTHLIPEGLELNSRTMIYVLLGFLIMFFLQFVVLFHPCYNEECSKHTGVTSIAGLSLHSIIDGLIIAVGFEVNNSIGILTTTAILLHKLPDGITISGILLHSGASKKKIFNFSLLTACFTPVGTISGIFSFKDISTSVLGALLGLTAGSFIFLSASDLIPETHKCKNRFAPVMLFVGAIVILTVEYIIKFYAKATE</sequence>
<feature type="transmembrane region" description="Helical" evidence="5">
    <location>
        <begin position="183"/>
        <end position="206"/>
    </location>
</feature>
<accession>A0A1E5ILP2</accession>